<evidence type="ECO:0000259" key="1">
    <source>
        <dbReference type="PROSITE" id="PS51819"/>
    </source>
</evidence>
<dbReference type="SUPFAM" id="SSF54593">
    <property type="entry name" value="Glyoxalase/Bleomycin resistance protein/Dihydroxybiphenyl dioxygenase"/>
    <property type="match status" value="1"/>
</dbReference>
<dbReference type="AlphaFoldDB" id="A0A9X3NIA2"/>
<proteinExistence type="predicted"/>
<organism evidence="2 3">
    <name type="scientific">Solirubrobacter phytolaccae</name>
    <dbReference type="NCBI Taxonomy" id="1404360"/>
    <lineage>
        <taxon>Bacteria</taxon>
        <taxon>Bacillati</taxon>
        <taxon>Actinomycetota</taxon>
        <taxon>Thermoleophilia</taxon>
        <taxon>Solirubrobacterales</taxon>
        <taxon>Solirubrobacteraceae</taxon>
        <taxon>Solirubrobacter</taxon>
    </lineage>
</organism>
<reference evidence="2" key="1">
    <citation type="submission" date="2022-10" db="EMBL/GenBank/DDBJ databases">
        <title>The WGS of Solirubrobacter phytolaccae KCTC 29190.</title>
        <authorList>
            <person name="Jiang Z."/>
        </authorList>
    </citation>
    <scope>NUCLEOTIDE SEQUENCE</scope>
    <source>
        <strain evidence="2">KCTC 29190</strain>
    </source>
</reference>
<sequence length="115" mass="12438">MSIRGVHTIIFGENADAIRDFLRDVIDLDYVEAGGGWPIFKLPPGELSAHPSEASGHYELYLMCDDIETTKAELEAKGVEFTAPVRDQGWGLVTAIKVPGGGELGLYQPLHATAI</sequence>
<dbReference type="InterPro" id="IPR029068">
    <property type="entry name" value="Glyas_Bleomycin-R_OHBP_Dase"/>
</dbReference>
<gene>
    <name evidence="2" type="ORF">OJ997_34230</name>
</gene>
<dbReference type="EMBL" id="JAPDDP010000112">
    <property type="protein sequence ID" value="MDA0185415.1"/>
    <property type="molecule type" value="Genomic_DNA"/>
</dbReference>
<dbReference type="Pfam" id="PF00903">
    <property type="entry name" value="Glyoxalase"/>
    <property type="match status" value="1"/>
</dbReference>
<dbReference type="InterPro" id="IPR004360">
    <property type="entry name" value="Glyas_Fos-R_dOase_dom"/>
</dbReference>
<keyword evidence="3" id="KW-1185">Reference proteome</keyword>
<evidence type="ECO:0000313" key="3">
    <source>
        <dbReference type="Proteomes" id="UP001147653"/>
    </source>
</evidence>
<dbReference type="RefSeq" id="WP_270029919.1">
    <property type="nucleotide sequence ID" value="NZ_JAPDDP010000112.1"/>
</dbReference>
<dbReference type="Gene3D" id="3.10.180.10">
    <property type="entry name" value="2,3-Dihydroxybiphenyl 1,2-Dioxygenase, domain 1"/>
    <property type="match status" value="1"/>
</dbReference>
<dbReference type="InterPro" id="IPR037523">
    <property type="entry name" value="VOC_core"/>
</dbReference>
<name>A0A9X3NIA2_9ACTN</name>
<accession>A0A9X3NIA2</accession>
<comment type="caution">
    <text evidence="2">The sequence shown here is derived from an EMBL/GenBank/DDBJ whole genome shotgun (WGS) entry which is preliminary data.</text>
</comment>
<dbReference type="Proteomes" id="UP001147653">
    <property type="component" value="Unassembled WGS sequence"/>
</dbReference>
<feature type="domain" description="VOC" evidence="1">
    <location>
        <begin position="4"/>
        <end position="109"/>
    </location>
</feature>
<dbReference type="PROSITE" id="PS51819">
    <property type="entry name" value="VOC"/>
    <property type="match status" value="1"/>
</dbReference>
<protein>
    <recommendedName>
        <fullName evidence="1">VOC domain-containing protein</fullName>
    </recommendedName>
</protein>
<evidence type="ECO:0000313" key="2">
    <source>
        <dbReference type="EMBL" id="MDA0185415.1"/>
    </source>
</evidence>